<dbReference type="CDD" id="cd00188">
    <property type="entry name" value="TOPRIM"/>
    <property type="match status" value="1"/>
</dbReference>
<proteinExistence type="predicted"/>
<organism evidence="3 4">
    <name type="scientific">Clostridium formicaceticum</name>
    <dbReference type="NCBI Taxonomy" id="1497"/>
    <lineage>
        <taxon>Bacteria</taxon>
        <taxon>Bacillati</taxon>
        <taxon>Bacillota</taxon>
        <taxon>Clostridia</taxon>
        <taxon>Eubacteriales</taxon>
        <taxon>Clostridiaceae</taxon>
        <taxon>Clostridium</taxon>
    </lineage>
</organism>
<evidence type="ECO:0008006" key="5">
    <source>
        <dbReference type="Google" id="ProtNLM"/>
    </source>
</evidence>
<dbReference type="InterPro" id="IPR024465">
    <property type="entry name" value="DUF2399"/>
</dbReference>
<reference evidence="3 4" key="1">
    <citation type="submission" date="2017-03" db="EMBL/GenBank/DDBJ databases">
        <title>Complete sequence of Clostridium formicaceticum DSM 92.</title>
        <authorList>
            <person name="Poehlein A."/>
            <person name="Karl M."/>
            <person name="Bengelsdorf F.R."/>
            <person name="Duerre P."/>
            <person name="Daniel R."/>
        </authorList>
    </citation>
    <scope>NUCLEOTIDE SEQUENCE [LARGE SCALE GENOMIC DNA]</scope>
    <source>
        <strain evidence="3 4">DSM 92</strain>
    </source>
</reference>
<dbReference type="Proteomes" id="UP000192478">
    <property type="component" value="Chromosome"/>
</dbReference>
<dbReference type="InterPro" id="IPR036078">
    <property type="entry name" value="Spo11/TopoVI_A_sf"/>
</dbReference>
<dbReference type="Gene3D" id="3.40.1360.10">
    <property type="match status" value="1"/>
</dbReference>
<dbReference type="SUPFAM" id="SSF56726">
    <property type="entry name" value="DNA topoisomerase IV, alpha subunit"/>
    <property type="match status" value="1"/>
</dbReference>
<dbReference type="GO" id="GO:0005694">
    <property type="term" value="C:chromosome"/>
    <property type="evidence" value="ECO:0007669"/>
    <property type="project" value="InterPro"/>
</dbReference>
<evidence type="ECO:0000259" key="2">
    <source>
        <dbReference type="Pfam" id="PF11796"/>
    </source>
</evidence>
<dbReference type="Pfam" id="PF11796">
    <property type="entry name" value="DUF3323"/>
    <property type="match status" value="1"/>
</dbReference>
<dbReference type="InterPro" id="IPR024466">
    <property type="entry name" value="CHP02679_N"/>
</dbReference>
<name>A0AAC9RMF0_9CLOT</name>
<evidence type="ECO:0000313" key="3">
    <source>
        <dbReference type="EMBL" id="ARE86960.1"/>
    </source>
</evidence>
<evidence type="ECO:0000313" key="4">
    <source>
        <dbReference type="Proteomes" id="UP000192478"/>
    </source>
</evidence>
<feature type="domain" description="Conserved hypothetical protein CHP02679 N terminus" evidence="2">
    <location>
        <begin position="3"/>
        <end position="173"/>
    </location>
</feature>
<dbReference type="AlphaFoldDB" id="A0AAC9RMF0"/>
<evidence type="ECO:0000259" key="1">
    <source>
        <dbReference type="Pfam" id="PF09664"/>
    </source>
</evidence>
<dbReference type="EMBL" id="CP020559">
    <property type="protein sequence ID" value="ARE86960.1"/>
    <property type="molecule type" value="Genomic_DNA"/>
</dbReference>
<accession>A0AAC9RMF0</accession>
<protein>
    <recommendedName>
        <fullName evidence="5">TIGR02679 family protein</fullName>
    </recommendedName>
</protein>
<feature type="domain" description="DUF2399" evidence="1">
    <location>
        <begin position="198"/>
        <end position="348"/>
    </location>
</feature>
<sequence>MLDTKFEDLKLIDILEAYFQEKLISKKEEKNLYEWEKEAFFHQILKENQGTAFGSWLQKALETKEFGYRSLSLDYDADREALEKNLLLTAKAVKSLPYYENHKERLAFFSSRISKNPHTFDEGSPCHKLLLYHLMFLFQKNYPQNAEERAEIYYQAGIIKDDISNYTTCFGLLAYDKQQIHTGWEGFYKRKEPMQVSLWNLSEVERITSPFKKVFVVENPTVFSGIIDAIQNLKVSLVCTNGQVKLASLILLDKLVEEGFHIYYSGDFDPEGLMIADKLKRRYKENLTLWRYTKEDYKRALSHEGIAKSRMEKTNKLQDATLIDISLEMQKLKVAGYQELLMTCFKEDVMRLSV</sequence>
<dbReference type="GO" id="GO:0003677">
    <property type="term" value="F:DNA binding"/>
    <property type="evidence" value="ECO:0007669"/>
    <property type="project" value="InterPro"/>
</dbReference>
<gene>
    <name evidence="3" type="ORF">CLFO_13440</name>
</gene>
<dbReference type="Pfam" id="PF09664">
    <property type="entry name" value="DUF2399"/>
    <property type="match status" value="1"/>
</dbReference>